<dbReference type="InterPro" id="IPR000821">
    <property type="entry name" value="Ala_racemase"/>
</dbReference>
<dbReference type="CDD" id="cd00430">
    <property type="entry name" value="PLPDE_III_AR"/>
    <property type="match status" value="1"/>
</dbReference>
<keyword evidence="3 7" id="KW-0413">Isomerase</keyword>
<evidence type="ECO:0000256" key="2">
    <source>
        <dbReference type="ARBA" id="ARBA00022898"/>
    </source>
</evidence>
<dbReference type="Pfam" id="PF00842">
    <property type="entry name" value="Ala_racemase_C"/>
    <property type="match status" value="1"/>
</dbReference>
<evidence type="ECO:0000313" key="10">
    <source>
        <dbReference type="Proteomes" id="UP000184204"/>
    </source>
</evidence>
<dbReference type="SMART" id="SM01005">
    <property type="entry name" value="Ala_racemase_C"/>
    <property type="match status" value="1"/>
</dbReference>
<protein>
    <submittedName>
        <fullName evidence="8">Alanine racemase</fullName>
        <ecNumber evidence="7">5.1.1.1</ecNumber>
    </submittedName>
</protein>
<dbReference type="PANTHER" id="PTHR30511">
    <property type="entry name" value="ALANINE RACEMASE"/>
    <property type="match status" value="1"/>
</dbReference>
<reference evidence="8" key="3">
    <citation type="submission" date="2016-11" db="EMBL/GenBank/DDBJ databases">
        <authorList>
            <person name="Varghese N."/>
            <person name="Submissions S."/>
        </authorList>
    </citation>
    <scope>NUCLEOTIDE SEQUENCE</scope>
    <source>
        <strain evidence="8">DSM 1682</strain>
    </source>
</reference>
<dbReference type="InterPro" id="IPR029066">
    <property type="entry name" value="PLP-binding_barrel"/>
</dbReference>
<evidence type="ECO:0000256" key="3">
    <source>
        <dbReference type="ARBA" id="ARBA00023235"/>
    </source>
</evidence>
<dbReference type="Gene3D" id="2.40.37.10">
    <property type="entry name" value="Lyase, Ornithine Decarboxylase, Chain A, domain 1"/>
    <property type="match status" value="1"/>
</dbReference>
<dbReference type="SUPFAM" id="SSF51419">
    <property type="entry name" value="PLP-binding barrel"/>
    <property type="match status" value="1"/>
</dbReference>
<dbReference type="PANTHER" id="PTHR30511:SF0">
    <property type="entry name" value="ALANINE RACEMASE, CATABOLIC-RELATED"/>
    <property type="match status" value="1"/>
</dbReference>
<dbReference type="GO" id="GO:0005829">
    <property type="term" value="C:cytosol"/>
    <property type="evidence" value="ECO:0007669"/>
    <property type="project" value="TreeGrafter"/>
</dbReference>
<dbReference type="NCBIfam" id="TIGR00492">
    <property type="entry name" value="alr"/>
    <property type="match status" value="1"/>
</dbReference>
<proteinExistence type="predicted"/>
<dbReference type="EC" id="5.1.1.1" evidence="7"/>
<dbReference type="EMBL" id="FQUA01000022">
    <property type="protein sequence ID" value="SHF15510.1"/>
    <property type="molecule type" value="Genomic_DNA"/>
</dbReference>
<dbReference type="AlphaFoldDB" id="A0A0X8VD47"/>
<dbReference type="InterPro" id="IPR011079">
    <property type="entry name" value="Ala_racemase_C"/>
</dbReference>
<evidence type="ECO:0000259" key="6">
    <source>
        <dbReference type="SMART" id="SM01005"/>
    </source>
</evidence>
<feature type="domain" description="Alanine racemase C-terminal" evidence="6">
    <location>
        <begin position="253"/>
        <end position="380"/>
    </location>
</feature>
<organism evidence="8 10">
    <name type="scientific">Anaerotignum propionicum DSM 1682</name>
    <dbReference type="NCBI Taxonomy" id="991789"/>
    <lineage>
        <taxon>Bacteria</taxon>
        <taxon>Bacillati</taxon>
        <taxon>Bacillota</taxon>
        <taxon>Clostridia</taxon>
        <taxon>Lachnospirales</taxon>
        <taxon>Anaerotignaceae</taxon>
        <taxon>Anaerotignum</taxon>
    </lineage>
</organism>
<evidence type="ECO:0000256" key="5">
    <source>
        <dbReference type="PIRSR" id="PIRSR600821-52"/>
    </source>
</evidence>
<dbReference type="PRINTS" id="PR00992">
    <property type="entry name" value="ALARACEMASE"/>
</dbReference>
<evidence type="ECO:0000313" key="9">
    <source>
        <dbReference type="Proteomes" id="UP000068026"/>
    </source>
</evidence>
<sequence>MDLIKRAWVEISIENLKYNFYKIKELLNENVKIMAVLKANGYNCGDVRIAKELTALDDEIQFAVSNVEEAIQIRKGGIENPILILSYTPPEYANLLLEYNITQTLVSFDYALQLEEVLQEEEQKLKIHIKLDTGMGRIGIRCFDENLDNAIAKITKICNNKTFQVTGCYTHIATFYENDQDSLEYSKLQFARFKKITDELLSKNNYLGILHCLNSAGTVNMPEMQLDMVRVGTLIYGALPEINNHRGTIFKPIVTIKCRIGKVSDVKKGDFIGYSRAFCADSDLKAAVLTIGYSDILRMGSGKGSVLINDVLCPVIGGVCMDQMVVDISQAGGVKAGDIAVVMGQSREKEIDFAAMAEFLKCGEEEVYCHITYRPTKIYV</sequence>
<reference evidence="9" key="2">
    <citation type="submission" date="2016-01" db="EMBL/GenBank/DDBJ databases">
        <authorList>
            <person name="Poehlein A."/>
            <person name="Schlien K."/>
            <person name="Gottschalk G."/>
            <person name="Buckel W."/>
            <person name="Daniel R."/>
        </authorList>
    </citation>
    <scope>NUCLEOTIDE SEQUENCE [LARGE SCALE GENOMIC DNA]</scope>
    <source>
        <strain evidence="9">X2</strain>
    </source>
</reference>
<comment type="cofactor">
    <cofactor evidence="1 4">
        <name>pyridoxal 5'-phosphate</name>
        <dbReference type="ChEBI" id="CHEBI:597326"/>
    </cofactor>
</comment>
<dbReference type="InterPro" id="IPR009006">
    <property type="entry name" value="Ala_racemase/Decarboxylase_C"/>
</dbReference>
<gene>
    <name evidence="7" type="primary">alr_2</name>
    <name evidence="7" type="ORF">CPRO_22360</name>
    <name evidence="8" type="ORF">SAMN02745151_02957</name>
</gene>
<dbReference type="FunFam" id="3.20.20.10:FF:000002">
    <property type="entry name" value="Alanine racemase"/>
    <property type="match status" value="1"/>
</dbReference>
<dbReference type="OrthoDB" id="9813814at2"/>
<dbReference type="KEGG" id="cpro:CPRO_22360"/>
<feature type="binding site" evidence="5">
    <location>
        <position position="321"/>
    </location>
    <ligand>
        <name>substrate</name>
    </ligand>
</feature>
<dbReference type="Pfam" id="PF01168">
    <property type="entry name" value="Ala_racemase_N"/>
    <property type="match status" value="1"/>
</dbReference>
<keyword evidence="9" id="KW-1185">Reference proteome</keyword>
<dbReference type="GO" id="GO:0008784">
    <property type="term" value="F:alanine racemase activity"/>
    <property type="evidence" value="ECO:0007669"/>
    <property type="project" value="UniProtKB-EC"/>
</dbReference>
<reference evidence="7 9" key="1">
    <citation type="journal article" date="2016" name="Genome Announc.">
        <title>Complete Genome Sequence of the Amino Acid-Fermenting Clostridium propionicum X2 (DSM 1682).</title>
        <authorList>
            <person name="Poehlein A."/>
            <person name="Schlien K."/>
            <person name="Chowdhury N.P."/>
            <person name="Gottschalk G."/>
            <person name="Buckel W."/>
            <person name="Daniel R."/>
        </authorList>
    </citation>
    <scope>NUCLEOTIDE SEQUENCE [LARGE SCALE GENOMIC DNA]</scope>
    <source>
        <strain evidence="7 9">X2</strain>
    </source>
</reference>
<feature type="modified residue" description="N6-(pyridoxal phosphate)lysine" evidence="4">
    <location>
        <position position="38"/>
    </location>
</feature>
<evidence type="ECO:0000313" key="8">
    <source>
        <dbReference type="EMBL" id="SHF15510.1"/>
    </source>
</evidence>
<evidence type="ECO:0000313" key="7">
    <source>
        <dbReference type="EMBL" id="AMJ41814.1"/>
    </source>
</evidence>
<dbReference type="GO" id="GO:0030170">
    <property type="term" value="F:pyridoxal phosphate binding"/>
    <property type="evidence" value="ECO:0007669"/>
    <property type="project" value="TreeGrafter"/>
</dbReference>
<dbReference type="InterPro" id="IPR001608">
    <property type="entry name" value="Ala_racemase_N"/>
</dbReference>
<accession>A0A0X8VD47</accession>
<dbReference type="EMBL" id="CP014223">
    <property type="protein sequence ID" value="AMJ41814.1"/>
    <property type="molecule type" value="Genomic_DNA"/>
</dbReference>
<evidence type="ECO:0000256" key="4">
    <source>
        <dbReference type="PIRSR" id="PIRSR600821-50"/>
    </source>
</evidence>
<dbReference type="Proteomes" id="UP000068026">
    <property type="component" value="Chromosome"/>
</dbReference>
<evidence type="ECO:0000256" key="1">
    <source>
        <dbReference type="ARBA" id="ARBA00001933"/>
    </source>
</evidence>
<dbReference type="Proteomes" id="UP000184204">
    <property type="component" value="Unassembled WGS sequence"/>
</dbReference>
<keyword evidence="2 4" id="KW-0663">Pyridoxal phosphate</keyword>
<reference evidence="10" key="4">
    <citation type="submission" date="2016-11" db="EMBL/GenBank/DDBJ databases">
        <authorList>
            <person name="Jaros S."/>
            <person name="Januszkiewicz K."/>
            <person name="Wedrychowicz H."/>
        </authorList>
    </citation>
    <scope>NUCLEOTIDE SEQUENCE [LARGE SCALE GENOMIC DNA]</scope>
    <source>
        <strain evidence="10">DSM 1682</strain>
    </source>
</reference>
<dbReference type="Gene3D" id="3.20.20.10">
    <property type="entry name" value="Alanine racemase"/>
    <property type="match status" value="1"/>
</dbReference>
<dbReference type="RefSeq" id="WP_066051646.1">
    <property type="nucleotide sequence ID" value="NZ_CP014223.1"/>
</dbReference>
<dbReference type="SUPFAM" id="SSF50621">
    <property type="entry name" value="Alanine racemase C-terminal domain-like"/>
    <property type="match status" value="1"/>
</dbReference>
<name>A0A0X8VD47_ANAPI</name>
<dbReference type="GO" id="GO:0006522">
    <property type="term" value="P:alanine metabolic process"/>
    <property type="evidence" value="ECO:0007669"/>
    <property type="project" value="InterPro"/>
</dbReference>
<feature type="binding site" evidence="5">
    <location>
        <position position="137"/>
    </location>
    <ligand>
        <name>substrate</name>
    </ligand>
</feature>